<evidence type="ECO:0000313" key="4">
    <source>
        <dbReference type="Proteomes" id="UP000561066"/>
    </source>
</evidence>
<gene>
    <name evidence="3" type="ORF">HLH21_14120</name>
</gene>
<dbReference type="EMBL" id="JABEQH010000020">
    <property type="protein sequence ID" value="MBB2177042.1"/>
    <property type="molecule type" value="Genomic_DNA"/>
</dbReference>
<keyword evidence="1" id="KW-0812">Transmembrane</keyword>
<accession>A0A7W4P4G8</accession>
<comment type="caution">
    <text evidence="3">The sequence shown here is derived from an EMBL/GenBank/DDBJ whole genome shotgun (WGS) entry which is preliminary data.</text>
</comment>
<protein>
    <recommendedName>
        <fullName evidence="5">Nuclease</fullName>
    </recommendedName>
</protein>
<keyword evidence="2" id="KW-0732">Signal</keyword>
<keyword evidence="1" id="KW-1133">Transmembrane helix</keyword>
<feature type="transmembrane region" description="Helical" evidence="1">
    <location>
        <begin position="187"/>
        <end position="206"/>
    </location>
</feature>
<reference evidence="3 4" key="1">
    <citation type="submission" date="2020-04" db="EMBL/GenBank/DDBJ databases">
        <title>Description of novel Gluconacetobacter.</title>
        <authorList>
            <person name="Sombolestani A."/>
        </authorList>
    </citation>
    <scope>NUCLEOTIDE SEQUENCE [LARGE SCALE GENOMIC DNA]</scope>
    <source>
        <strain evidence="3 4">LMG 21312</strain>
    </source>
</reference>
<proteinExistence type="predicted"/>
<feature type="signal peptide" evidence="2">
    <location>
        <begin position="1"/>
        <end position="23"/>
    </location>
</feature>
<evidence type="ECO:0000313" key="3">
    <source>
        <dbReference type="EMBL" id="MBB2177042.1"/>
    </source>
</evidence>
<feature type="chain" id="PRO_5030517415" description="Nuclease" evidence="2">
    <location>
        <begin position="24"/>
        <end position="207"/>
    </location>
</feature>
<dbReference type="Proteomes" id="UP000561066">
    <property type="component" value="Unassembled WGS sequence"/>
</dbReference>
<dbReference type="RefSeq" id="WP_182944385.1">
    <property type="nucleotide sequence ID" value="NZ_JABEQH010000020.1"/>
</dbReference>
<name>A0A7W4P4G8_9PROT</name>
<evidence type="ECO:0000256" key="1">
    <source>
        <dbReference type="SAM" id="Phobius"/>
    </source>
</evidence>
<dbReference type="AlphaFoldDB" id="A0A7W4P4G8"/>
<keyword evidence="1" id="KW-0472">Membrane</keyword>
<evidence type="ECO:0000256" key="2">
    <source>
        <dbReference type="SAM" id="SignalP"/>
    </source>
</evidence>
<sequence>MRKIFYHFMFFAFLFPLSGVVTAQVVSARELGSSHEGKLTHAFNTIIADDLASAPTDVKTLVRKESVLDDKCGGEDELATNPACRTRNTLKQQIKARGWCYGPDEAGGKHWLRCSQGQPAADLAHRRPVPARWLDKRSGSLLNLPRQFPLISAVLDRSHQQTGAAQQEEGDDMAGGYQGTYSDGLKALAIVAILALFLMGLIYLPMT</sequence>
<keyword evidence="4" id="KW-1185">Reference proteome</keyword>
<evidence type="ECO:0008006" key="5">
    <source>
        <dbReference type="Google" id="ProtNLM"/>
    </source>
</evidence>
<organism evidence="3 4">
    <name type="scientific">Gluconacetobacter johannae</name>
    <dbReference type="NCBI Taxonomy" id="112140"/>
    <lineage>
        <taxon>Bacteria</taxon>
        <taxon>Pseudomonadati</taxon>
        <taxon>Pseudomonadota</taxon>
        <taxon>Alphaproteobacteria</taxon>
        <taxon>Acetobacterales</taxon>
        <taxon>Acetobacteraceae</taxon>
        <taxon>Gluconacetobacter</taxon>
    </lineage>
</organism>